<accession>A0A6V8L1Y4</accession>
<evidence type="ECO:0000256" key="1">
    <source>
        <dbReference type="SAM" id="Phobius"/>
    </source>
</evidence>
<evidence type="ECO:0000313" key="3">
    <source>
        <dbReference type="Proteomes" id="UP000482960"/>
    </source>
</evidence>
<keyword evidence="1" id="KW-1133">Transmembrane helix</keyword>
<keyword evidence="1" id="KW-0472">Membrane</keyword>
<organism evidence="2 3">
    <name type="scientific">Phytohabitans rumicis</name>
    <dbReference type="NCBI Taxonomy" id="1076125"/>
    <lineage>
        <taxon>Bacteria</taxon>
        <taxon>Bacillati</taxon>
        <taxon>Actinomycetota</taxon>
        <taxon>Actinomycetes</taxon>
        <taxon>Micromonosporales</taxon>
        <taxon>Micromonosporaceae</taxon>
    </lineage>
</organism>
<evidence type="ECO:0000313" key="2">
    <source>
        <dbReference type="EMBL" id="GFJ88126.1"/>
    </source>
</evidence>
<protein>
    <recommendedName>
        <fullName evidence="4">DUF3618 domain-containing protein</fullName>
    </recommendedName>
</protein>
<feature type="transmembrane region" description="Helical" evidence="1">
    <location>
        <begin position="59"/>
        <end position="79"/>
    </location>
</feature>
<dbReference type="Proteomes" id="UP000482960">
    <property type="component" value="Unassembled WGS sequence"/>
</dbReference>
<keyword evidence="3" id="KW-1185">Reference proteome</keyword>
<proteinExistence type="predicted"/>
<dbReference type="Pfam" id="PF12277">
    <property type="entry name" value="DUF3618"/>
    <property type="match status" value="1"/>
</dbReference>
<evidence type="ECO:0008006" key="4">
    <source>
        <dbReference type="Google" id="ProtNLM"/>
    </source>
</evidence>
<keyword evidence="1" id="KW-0812">Transmembrane</keyword>
<name>A0A6V8L1Y4_9ACTN</name>
<dbReference type="EMBL" id="BLPG01000001">
    <property type="protein sequence ID" value="GFJ88126.1"/>
    <property type="molecule type" value="Genomic_DNA"/>
</dbReference>
<dbReference type="RefSeq" id="WP_173075357.1">
    <property type="nucleotide sequence ID" value="NZ_BAABJB010000006.1"/>
</dbReference>
<comment type="caution">
    <text evidence="2">The sequence shown here is derived from an EMBL/GenBank/DDBJ whole genome shotgun (WGS) entry which is preliminary data.</text>
</comment>
<reference evidence="2 3" key="2">
    <citation type="submission" date="2020-03" db="EMBL/GenBank/DDBJ databases">
        <authorList>
            <person name="Ichikawa N."/>
            <person name="Kimura A."/>
            <person name="Kitahashi Y."/>
            <person name="Uohara A."/>
        </authorList>
    </citation>
    <scope>NUCLEOTIDE SEQUENCE [LARGE SCALE GENOMIC DNA]</scope>
    <source>
        <strain evidence="2 3">NBRC 108638</strain>
    </source>
</reference>
<gene>
    <name evidence="2" type="ORF">Prum_017680</name>
</gene>
<sequence>MATVNGKVDTQALRAEIQRTRADLGETVQALAAKADVKARVRRSAAHRVESARAHPVPLAAAASMVTGALVAVVVLLMIRRRRR</sequence>
<dbReference type="InterPro" id="IPR022062">
    <property type="entry name" value="DUF3618"/>
</dbReference>
<dbReference type="AlphaFoldDB" id="A0A6V8L1Y4"/>
<reference evidence="2 3" key="1">
    <citation type="submission" date="2020-03" db="EMBL/GenBank/DDBJ databases">
        <title>Whole genome shotgun sequence of Phytohabitans rumicis NBRC 108638.</title>
        <authorList>
            <person name="Komaki H."/>
            <person name="Tamura T."/>
        </authorList>
    </citation>
    <scope>NUCLEOTIDE SEQUENCE [LARGE SCALE GENOMIC DNA]</scope>
    <source>
        <strain evidence="2 3">NBRC 108638</strain>
    </source>
</reference>